<dbReference type="EMBL" id="CP024047">
    <property type="protein sequence ID" value="AXR77860.1"/>
    <property type="molecule type" value="Genomic_DNA"/>
</dbReference>
<protein>
    <submittedName>
        <fullName evidence="1">Uncharacterized protein</fullName>
    </submittedName>
</protein>
<proteinExistence type="predicted"/>
<evidence type="ECO:0000313" key="2">
    <source>
        <dbReference type="Proteomes" id="UP000258707"/>
    </source>
</evidence>
<evidence type="ECO:0000313" key="1">
    <source>
        <dbReference type="EMBL" id="AXR77860.1"/>
    </source>
</evidence>
<name>A0A346PEB5_9EURY</name>
<reference evidence="2" key="1">
    <citation type="submission" date="2017-10" db="EMBL/GenBank/DDBJ databases">
        <title>Phenotypic and genomic properties of facultatively anaerobic sulfur-reducing natronoarchaea from hypersaline soda lakes.</title>
        <authorList>
            <person name="Sorokin D.Y."/>
            <person name="Kublanov I.V."/>
            <person name="Roman P."/>
            <person name="Sinninghe Damste J.S."/>
            <person name="Golyshin P.N."/>
            <person name="Rojo D."/>
            <person name="Ciordia S."/>
            <person name="Mena Md.C."/>
            <person name="Ferrer M."/>
            <person name="Messina E."/>
            <person name="Smedile F."/>
            <person name="La Spada G."/>
            <person name="La Cono V."/>
            <person name="Yakimov M.M."/>
        </authorList>
    </citation>
    <scope>NUCLEOTIDE SEQUENCE [LARGE SCALE GENOMIC DNA]</scope>
    <source>
        <strain evidence="2">AArc1</strain>
    </source>
</reference>
<accession>A0A346PEB5</accession>
<organism evidence="1 2">
    <name type="scientific">Natrarchaeobaculum sulfurireducens</name>
    <dbReference type="NCBI Taxonomy" id="2044521"/>
    <lineage>
        <taxon>Archaea</taxon>
        <taxon>Methanobacteriati</taxon>
        <taxon>Methanobacteriota</taxon>
        <taxon>Stenosarchaea group</taxon>
        <taxon>Halobacteria</taxon>
        <taxon>Halobacteriales</taxon>
        <taxon>Natrialbaceae</taxon>
        <taxon>Natrarchaeobaculum</taxon>
    </lineage>
</organism>
<dbReference type="KEGG" id="nan:AArc1_1527"/>
<sequence length="66" mass="8151">MVRRVFTGEFTLERRVTRLVRRVFTGEFTLERRFSDRQSPLPSTPFSRDFFLTLWHSPLETRFRER</sequence>
<dbReference type="Proteomes" id="UP000258707">
    <property type="component" value="Chromosome"/>
</dbReference>
<dbReference type="AlphaFoldDB" id="A0A346PEB5"/>
<gene>
    <name evidence="1" type="ORF">AArc1_1527</name>
</gene>